<reference evidence="2" key="1">
    <citation type="submission" date="2017-01" db="EMBL/GenBank/DDBJ databases">
        <authorList>
            <person name="Varghese N."/>
            <person name="Submissions S."/>
        </authorList>
    </citation>
    <scope>NUCLEOTIDE SEQUENCE [LARGE SCALE GENOMIC DNA]</scope>
    <source>
        <strain evidence="2">LP100</strain>
    </source>
</reference>
<evidence type="ECO:0000313" key="1">
    <source>
        <dbReference type="EMBL" id="SIT94329.1"/>
    </source>
</evidence>
<evidence type="ECO:0000313" key="2">
    <source>
        <dbReference type="Proteomes" id="UP000187181"/>
    </source>
</evidence>
<protein>
    <submittedName>
        <fullName evidence="1">Uncharacterized protein</fullName>
    </submittedName>
</protein>
<gene>
    <name evidence="1" type="ORF">SAMN05444128_3504</name>
</gene>
<dbReference type="EMBL" id="FTPP01000004">
    <property type="protein sequence ID" value="SIT94329.1"/>
    <property type="molecule type" value="Genomic_DNA"/>
</dbReference>
<keyword evidence="2" id="KW-1185">Reference proteome</keyword>
<dbReference type="STRING" id="1317125.SAMN05444128_3504"/>
<name>A0A1R3XR08_9BACT</name>
<sequence>MSSKSTLSPTELKNVGIGLLAMGMLAMIIAYYFAMTHV</sequence>
<accession>A0A1R3XR08</accession>
<dbReference type="AlphaFoldDB" id="A0A1R3XR08"/>
<proteinExistence type="predicted"/>
<organism evidence="1 2">
    <name type="scientific">Pontibacter indicus</name>
    <dbReference type="NCBI Taxonomy" id="1317125"/>
    <lineage>
        <taxon>Bacteria</taxon>
        <taxon>Pseudomonadati</taxon>
        <taxon>Bacteroidota</taxon>
        <taxon>Cytophagia</taxon>
        <taxon>Cytophagales</taxon>
        <taxon>Hymenobacteraceae</taxon>
        <taxon>Pontibacter</taxon>
    </lineage>
</organism>
<dbReference type="Proteomes" id="UP000187181">
    <property type="component" value="Unassembled WGS sequence"/>
</dbReference>